<dbReference type="GO" id="GO:0004984">
    <property type="term" value="F:olfactory receptor activity"/>
    <property type="evidence" value="ECO:0007669"/>
    <property type="project" value="InterPro"/>
</dbReference>
<feature type="transmembrane region" description="Helical" evidence="10">
    <location>
        <begin position="233"/>
        <end position="259"/>
    </location>
</feature>
<keyword evidence="3 10" id="KW-0716">Sensory transduction</keyword>
<evidence type="ECO:0000256" key="4">
    <source>
        <dbReference type="ARBA" id="ARBA00022692"/>
    </source>
</evidence>
<comment type="similarity">
    <text evidence="10">Belongs to the insect chemoreceptor superfamily. Heteromeric odorant receptor channel (TC 1.A.69) family.</text>
</comment>
<accession>A0AA38IZN2</accession>
<dbReference type="InterPro" id="IPR004117">
    <property type="entry name" value="7tm6_olfct_rcpt"/>
</dbReference>
<dbReference type="EMBL" id="JALNTZ010000001">
    <property type="protein sequence ID" value="KAJ3665155.1"/>
    <property type="molecule type" value="Genomic_DNA"/>
</dbReference>
<keyword evidence="4 10" id="KW-0812">Transmembrane</keyword>
<comment type="caution">
    <text evidence="11">The sequence shown here is derived from an EMBL/GenBank/DDBJ whole genome shotgun (WGS) entry which is preliminary data.</text>
</comment>
<evidence type="ECO:0000256" key="1">
    <source>
        <dbReference type="ARBA" id="ARBA00004651"/>
    </source>
</evidence>
<feature type="transmembrane region" description="Helical" evidence="10">
    <location>
        <begin position="193"/>
        <end position="213"/>
    </location>
</feature>
<organism evidence="11 12">
    <name type="scientific">Zophobas morio</name>
    <dbReference type="NCBI Taxonomy" id="2755281"/>
    <lineage>
        <taxon>Eukaryota</taxon>
        <taxon>Metazoa</taxon>
        <taxon>Ecdysozoa</taxon>
        <taxon>Arthropoda</taxon>
        <taxon>Hexapoda</taxon>
        <taxon>Insecta</taxon>
        <taxon>Pterygota</taxon>
        <taxon>Neoptera</taxon>
        <taxon>Endopterygota</taxon>
        <taxon>Coleoptera</taxon>
        <taxon>Polyphaga</taxon>
        <taxon>Cucujiformia</taxon>
        <taxon>Tenebrionidae</taxon>
        <taxon>Zophobas</taxon>
    </lineage>
</organism>
<dbReference type="GO" id="GO:0005549">
    <property type="term" value="F:odorant binding"/>
    <property type="evidence" value="ECO:0007669"/>
    <property type="project" value="InterPro"/>
</dbReference>
<dbReference type="Proteomes" id="UP001168821">
    <property type="component" value="Unassembled WGS sequence"/>
</dbReference>
<feature type="transmembrane region" description="Helical" evidence="10">
    <location>
        <begin position="311"/>
        <end position="330"/>
    </location>
</feature>
<evidence type="ECO:0000256" key="2">
    <source>
        <dbReference type="ARBA" id="ARBA00022475"/>
    </source>
</evidence>
<keyword evidence="9 10" id="KW-0807">Transducer</keyword>
<evidence type="ECO:0000313" key="12">
    <source>
        <dbReference type="Proteomes" id="UP001168821"/>
    </source>
</evidence>
<keyword evidence="8 10" id="KW-0675">Receptor</keyword>
<dbReference type="Pfam" id="PF02949">
    <property type="entry name" value="7tm_6"/>
    <property type="match status" value="1"/>
</dbReference>
<evidence type="ECO:0000256" key="10">
    <source>
        <dbReference type="RuleBase" id="RU351113"/>
    </source>
</evidence>
<dbReference type="PANTHER" id="PTHR21137:SF35">
    <property type="entry name" value="ODORANT RECEPTOR 19A-RELATED"/>
    <property type="match status" value="1"/>
</dbReference>
<feature type="transmembrane region" description="Helical" evidence="10">
    <location>
        <begin position="127"/>
        <end position="147"/>
    </location>
</feature>
<comment type="subcellular location">
    <subcellularLocation>
        <location evidence="1 10">Cell membrane</location>
        <topology evidence="1 10">Multi-pass membrane protein</topology>
    </subcellularLocation>
</comment>
<evidence type="ECO:0000256" key="9">
    <source>
        <dbReference type="ARBA" id="ARBA00023224"/>
    </source>
</evidence>
<gene>
    <name evidence="11" type="ORF">Zmor_000667</name>
</gene>
<dbReference type="GO" id="GO:0005886">
    <property type="term" value="C:plasma membrane"/>
    <property type="evidence" value="ECO:0007669"/>
    <property type="project" value="UniProtKB-SubCell"/>
</dbReference>
<dbReference type="PANTHER" id="PTHR21137">
    <property type="entry name" value="ODORANT RECEPTOR"/>
    <property type="match status" value="1"/>
</dbReference>
<keyword evidence="5 10" id="KW-0552">Olfaction</keyword>
<evidence type="ECO:0000256" key="8">
    <source>
        <dbReference type="ARBA" id="ARBA00023170"/>
    </source>
</evidence>
<keyword evidence="7 10" id="KW-0472">Membrane</keyword>
<evidence type="ECO:0000256" key="7">
    <source>
        <dbReference type="ARBA" id="ARBA00023136"/>
    </source>
</evidence>
<keyword evidence="6 10" id="KW-1133">Transmembrane helix</keyword>
<comment type="caution">
    <text evidence="10">Lacks conserved residue(s) required for the propagation of feature annotation.</text>
</comment>
<name>A0AA38IZN2_9CUCU</name>
<keyword evidence="12" id="KW-1185">Reference proteome</keyword>
<protein>
    <recommendedName>
        <fullName evidence="10">Odorant receptor</fullName>
    </recommendedName>
</protein>
<evidence type="ECO:0000256" key="5">
    <source>
        <dbReference type="ARBA" id="ARBA00022725"/>
    </source>
</evidence>
<feature type="transmembrane region" description="Helical" evidence="10">
    <location>
        <begin position="400"/>
        <end position="420"/>
    </location>
</feature>
<reference evidence="11" key="1">
    <citation type="journal article" date="2023" name="G3 (Bethesda)">
        <title>Whole genome assemblies of Zophobas morio and Tenebrio molitor.</title>
        <authorList>
            <person name="Kaur S."/>
            <person name="Stinson S.A."/>
            <person name="diCenzo G.C."/>
        </authorList>
    </citation>
    <scope>NUCLEOTIDE SEQUENCE</scope>
    <source>
        <strain evidence="11">QUZm001</strain>
    </source>
</reference>
<keyword evidence="2" id="KW-1003">Cell membrane</keyword>
<sequence length="438" mass="50162">MEKKPDKPEDVTNKPLPSMSEPMEVQDAVAFTLATPFAQPIIAASKSKAQNHSISIFLRRCHVQLSSLDEDEFLKPPLTLLWYARLHPLLDSRRSKVQNATNVVLFCVIIALAIKGILVFYKDDISFAAECLQTCFLTSHVVGKMLILRVYRKKILQLVTQRSLFWKPEDFTSATQKECSVFTMRVKKLLRGYYILAFTTLILYDLQPIVGGIVPTACYVPPFSFKYLVVLAWYLSVVACLVICGIDSFFVSLATSLWLQFKLLHYKIKENDICTEESDKQSWKKVKEFVDHHVFLLSYCQKLNIAFQPMFMLQFLLPVANGALGIFISLQPGLWSNRMKSFVYFVRTLGEAAFYCVPAEFLISSANKVCDVVYESNWYELNKEQIKKCFSLVMMKSQKLLVFSAYGLVWINLGTLVVIYKTIFSFFTYLNSAKNMST</sequence>
<evidence type="ECO:0000313" key="11">
    <source>
        <dbReference type="EMBL" id="KAJ3665155.1"/>
    </source>
</evidence>
<feature type="transmembrane region" description="Helical" evidence="10">
    <location>
        <begin position="103"/>
        <end position="121"/>
    </location>
</feature>
<dbReference type="AlphaFoldDB" id="A0AA38IZN2"/>
<proteinExistence type="inferred from homology"/>
<evidence type="ECO:0000256" key="6">
    <source>
        <dbReference type="ARBA" id="ARBA00022989"/>
    </source>
</evidence>
<evidence type="ECO:0000256" key="3">
    <source>
        <dbReference type="ARBA" id="ARBA00022606"/>
    </source>
</evidence>
<dbReference type="GO" id="GO:0007165">
    <property type="term" value="P:signal transduction"/>
    <property type="evidence" value="ECO:0007669"/>
    <property type="project" value="UniProtKB-KW"/>
</dbReference>